<gene>
    <name evidence="1" type="ORF">C451_12717</name>
</gene>
<dbReference type="eggNOG" id="arCOG11922">
    <property type="taxonomic scope" value="Archaea"/>
</dbReference>
<reference evidence="1 2" key="1">
    <citation type="journal article" date="2014" name="PLoS Genet.">
        <title>Phylogenetically driven sequencing of extremely halophilic archaea reveals strategies for static and dynamic osmo-response.</title>
        <authorList>
            <person name="Becker E.A."/>
            <person name="Seitzer P.M."/>
            <person name="Tritt A."/>
            <person name="Larsen D."/>
            <person name="Krusor M."/>
            <person name="Yao A.I."/>
            <person name="Wu D."/>
            <person name="Madern D."/>
            <person name="Eisen J.A."/>
            <person name="Darling A.E."/>
            <person name="Facciotti M.T."/>
        </authorList>
    </citation>
    <scope>NUCLEOTIDE SEQUENCE [LARGE SCALE GENOMIC DNA]</scope>
    <source>
        <strain evidence="1 2">JCM 13552</strain>
    </source>
</reference>
<name>M0N652_9EURY</name>
<dbReference type="InterPro" id="IPR025332">
    <property type="entry name" value="DUF4238"/>
</dbReference>
<evidence type="ECO:0000313" key="2">
    <source>
        <dbReference type="Proteomes" id="UP000011680"/>
    </source>
</evidence>
<dbReference type="Proteomes" id="UP000011680">
    <property type="component" value="Unassembled WGS sequence"/>
</dbReference>
<dbReference type="AlphaFoldDB" id="M0N652"/>
<sequence length="224" mass="25638">MEFKHHNWLHSSSMLHALAGPNILFDMGISLIENQTDSEFVFSDHPVYLDNRRFKSEQEKFLLGIQNRGLQVFLPLSADLLLHLYDPACYRIEHDDEDSQLVQVDSPQIVNDLNGTQLINADRHIFYGQNDSEDEMQSLQDRLSESISADFAQFERHENGIPEIDRDNPILMSGPRVPDFSPRLPFIKQVVDVEHEVKRSPALARKVEKQIEAAKENAQNTSSG</sequence>
<keyword evidence="2" id="KW-1185">Reference proteome</keyword>
<dbReference type="PATRIC" id="fig|1227457.3.peg.2417"/>
<organism evidence="1 2">
    <name type="scientific">Halococcus thailandensis JCM 13552</name>
    <dbReference type="NCBI Taxonomy" id="1227457"/>
    <lineage>
        <taxon>Archaea</taxon>
        <taxon>Methanobacteriati</taxon>
        <taxon>Methanobacteriota</taxon>
        <taxon>Stenosarchaea group</taxon>
        <taxon>Halobacteria</taxon>
        <taxon>Halobacteriales</taxon>
        <taxon>Halococcaceae</taxon>
        <taxon>Halococcus</taxon>
    </lineage>
</organism>
<comment type="caution">
    <text evidence="1">The sequence shown here is derived from an EMBL/GenBank/DDBJ whole genome shotgun (WGS) entry which is preliminary data.</text>
</comment>
<proteinExistence type="predicted"/>
<protein>
    <submittedName>
        <fullName evidence="1">Uncharacterized protein</fullName>
    </submittedName>
</protein>
<evidence type="ECO:0000313" key="1">
    <source>
        <dbReference type="EMBL" id="EMA52170.1"/>
    </source>
</evidence>
<dbReference type="Pfam" id="PF14022">
    <property type="entry name" value="DUF4238"/>
    <property type="match status" value="1"/>
</dbReference>
<accession>M0N652</accession>
<dbReference type="EMBL" id="AOMF01000159">
    <property type="protein sequence ID" value="EMA52170.1"/>
    <property type="molecule type" value="Genomic_DNA"/>
</dbReference>